<dbReference type="RefSeq" id="WP_130606009.1">
    <property type="nucleotide sequence ID" value="NZ_AP019368.1"/>
</dbReference>
<name>A0A4P2VH37_FLUSA</name>
<dbReference type="CDD" id="cd06223">
    <property type="entry name" value="PRTases_typeI"/>
    <property type="match status" value="1"/>
</dbReference>
<dbReference type="AlphaFoldDB" id="A0A4P2VH37"/>
<organism evidence="2 3">
    <name type="scientific">Fluviispira sanaruensis</name>
    <dbReference type="NCBI Taxonomy" id="2493639"/>
    <lineage>
        <taxon>Bacteria</taxon>
        <taxon>Pseudomonadati</taxon>
        <taxon>Bdellovibrionota</taxon>
        <taxon>Oligoflexia</taxon>
        <taxon>Silvanigrellales</taxon>
        <taxon>Silvanigrellaceae</taxon>
        <taxon>Fluviispira</taxon>
    </lineage>
</organism>
<reference evidence="2 3" key="1">
    <citation type="submission" date="2018-12" db="EMBL/GenBank/DDBJ databases">
        <title>Rubrispira sanarue gen. nov., sp., nov., a member of the order Silvanigrellales, isolated from a brackish lake in Hamamatsu Japan.</title>
        <authorList>
            <person name="Maejima Y."/>
            <person name="Iino T."/>
            <person name="Muraguchi Y."/>
            <person name="Fukuda K."/>
            <person name="Nojiri H."/>
            <person name="Ohkuma M."/>
            <person name="Moriuchi R."/>
            <person name="Dohra H."/>
            <person name="Kimbara K."/>
            <person name="Shintani M."/>
        </authorList>
    </citation>
    <scope>NUCLEOTIDE SEQUENCE [LARGE SCALE GENOMIC DNA]</scope>
    <source>
        <strain evidence="2 3">RF1110005</strain>
    </source>
</reference>
<evidence type="ECO:0000256" key="1">
    <source>
        <dbReference type="ARBA" id="ARBA00008007"/>
    </source>
</evidence>
<accession>A0A4P2VH37</accession>
<sequence>MLFNFSRCYLCREKILKLAKIICPECYDNAQKLVFLFCLRCGLSQCVGCDNLPDFSRVISLYPYCPQFSKILVLAKDNNDYNAQQIFYELFYASTKNFLEYYIIQNEIECIILSPLRKDRIVNSAWHTNIFFHEIINSIKKDFSKIYYKLSVFYPHIINYTDKISVQNKIERINSTKKLKNLNINWFCLSENKKFNYRDFKKILFIDDVLTTGNTMKNFINSLPDKKMESSWELFTLFRSPQGD</sequence>
<dbReference type="OrthoDB" id="5295276at2"/>
<dbReference type="InterPro" id="IPR051910">
    <property type="entry name" value="ComF/GntX_DNA_util-trans"/>
</dbReference>
<dbReference type="Proteomes" id="UP000291236">
    <property type="component" value="Chromosome"/>
</dbReference>
<dbReference type="Gene3D" id="3.40.50.2020">
    <property type="match status" value="1"/>
</dbReference>
<keyword evidence="3" id="KW-1185">Reference proteome</keyword>
<gene>
    <name evidence="2" type="ORF">JCM31447_04030</name>
</gene>
<dbReference type="PANTHER" id="PTHR47505">
    <property type="entry name" value="DNA UTILIZATION PROTEIN YHGH"/>
    <property type="match status" value="1"/>
</dbReference>
<dbReference type="SUPFAM" id="SSF53271">
    <property type="entry name" value="PRTase-like"/>
    <property type="match status" value="2"/>
</dbReference>
<evidence type="ECO:0008006" key="4">
    <source>
        <dbReference type="Google" id="ProtNLM"/>
    </source>
</evidence>
<dbReference type="InterPro" id="IPR029057">
    <property type="entry name" value="PRTase-like"/>
</dbReference>
<evidence type="ECO:0000313" key="3">
    <source>
        <dbReference type="Proteomes" id="UP000291236"/>
    </source>
</evidence>
<dbReference type="PANTHER" id="PTHR47505:SF1">
    <property type="entry name" value="DNA UTILIZATION PROTEIN YHGH"/>
    <property type="match status" value="1"/>
</dbReference>
<proteinExistence type="inferred from homology"/>
<evidence type="ECO:0000313" key="2">
    <source>
        <dbReference type="EMBL" id="BBH51971.1"/>
    </source>
</evidence>
<dbReference type="KEGG" id="sbf:JCM31447_04030"/>
<comment type="similarity">
    <text evidence="1">Belongs to the ComF/GntX family.</text>
</comment>
<dbReference type="EMBL" id="AP019368">
    <property type="protein sequence ID" value="BBH51971.1"/>
    <property type="molecule type" value="Genomic_DNA"/>
</dbReference>
<dbReference type="InterPro" id="IPR000836">
    <property type="entry name" value="PRTase_dom"/>
</dbReference>
<protein>
    <recommendedName>
        <fullName evidence="4">ComF family protein</fullName>
    </recommendedName>
</protein>